<reference evidence="3" key="1">
    <citation type="journal article" date="2020" name="J. Eukaryot. Microbiol.">
        <title>De novo Sequencing, Assembly and Annotation of the Transcriptome for the Free-Living Testate Amoeba Arcella intermedia.</title>
        <authorList>
            <person name="Ribeiro G.M."/>
            <person name="Porfirio-Sousa A.L."/>
            <person name="Maurer-Alcala X.X."/>
            <person name="Katz L.A."/>
            <person name="Lahr D.J.G."/>
        </authorList>
    </citation>
    <scope>NUCLEOTIDE SEQUENCE</scope>
</reference>
<evidence type="ECO:0000256" key="1">
    <source>
        <dbReference type="ARBA" id="ARBA00022468"/>
    </source>
</evidence>
<organism evidence="3">
    <name type="scientific">Arcella intermedia</name>
    <dbReference type="NCBI Taxonomy" id="1963864"/>
    <lineage>
        <taxon>Eukaryota</taxon>
        <taxon>Amoebozoa</taxon>
        <taxon>Tubulinea</taxon>
        <taxon>Elardia</taxon>
        <taxon>Arcellinida</taxon>
        <taxon>Sphaerothecina</taxon>
        <taxon>Arcellidae</taxon>
        <taxon>Arcella</taxon>
    </lineage>
</organism>
<keyword evidence="1" id="KW-0343">GTPase activation</keyword>
<accession>A0A6B2L598</accession>
<dbReference type="PANTHER" id="PTHR15711">
    <property type="entry name" value="RAP GTPASE-ACTIVATING PROTEIN"/>
    <property type="match status" value="1"/>
</dbReference>
<feature type="domain" description="Rap-GAP" evidence="2">
    <location>
        <begin position="125"/>
        <end position="344"/>
    </location>
</feature>
<dbReference type="InterPro" id="IPR050989">
    <property type="entry name" value="Rap1_Ran_GAP"/>
</dbReference>
<name>A0A6B2L598_9EUKA</name>
<dbReference type="Pfam" id="PF02145">
    <property type="entry name" value="Rap_GAP"/>
    <property type="match status" value="1"/>
</dbReference>
<dbReference type="InterPro" id="IPR035974">
    <property type="entry name" value="Rap/Ran-GAP_sf"/>
</dbReference>
<dbReference type="PROSITE" id="PS50085">
    <property type="entry name" value="RAPGAP"/>
    <property type="match status" value="1"/>
</dbReference>
<dbReference type="EMBL" id="GIBP01003183">
    <property type="protein sequence ID" value="NDV32152.1"/>
    <property type="molecule type" value="Transcribed_RNA"/>
</dbReference>
<protein>
    <recommendedName>
        <fullName evidence="2">Rap-GAP domain-containing protein</fullName>
    </recommendedName>
</protein>
<proteinExistence type="predicted"/>
<dbReference type="AlphaFoldDB" id="A0A6B2L598"/>
<dbReference type="Gene3D" id="3.40.50.11210">
    <property type="entry name" value="Rap/Ran-GAP"/>
    <property type="match status" value="1"/>
</dbReference>
<dbReference type="GO" id="GO:0005096">
    <property type="term" value="F:GTPase activator activity"/>
    <property type="evidence" value="ECO:0007669"/>
    <property type="project" value="UniProtKB-KW"/>
</dbReference>
<evidence type="ECO:0000313" key="3">
    <source>
        <dbReference type="EMBL" id="NDV32152.1"/>
    </source>
</evidence>
<dbReference type="SUPFAM" id="SSF111347">
    <property type="entry name" value="Rap/Ran-GAP"/>
    <property type="match status" value="1"/>
</dbReference>
<dbReference type="GO" id="GO:0051056">
    <property type="term" value="P:regulation of small GTPase mediated signal transduction"/>
    <property type="evidence" value="ECO:0007669"/>
    <property type="project" value="InterPro"/>
</dbReference>
<sequence>MTSWPNLMSQNSYWYQDYFYKRYHINFQGGSTQEPILASMACNRLHNGLHYFRGIFRNKDGTHKSIVPALGSEHEKWLYKDFDFQAVLRRLSGACNYCGTGNAKDWKDIRFQPIRSSELPEGLLFLETKDLRVASHFKFGVLLCKKNQHLEEDMFCNESGDEDYNRFLSLLGDKVSLCGFTKFSGGLDAKGNTTGTESVFTNHRGYDIMFHVATLLPHNPHERQQLHKKRHLGNDIVMIVYQEEGSEPYIPSCVRSNFIQVVIVVRKVEKVEGKGETYYRVNVVRQADTPPFGPPLTYPPVFKHSPDFRNWLLSKAVNAELAAYRSKLFIQQHRPTNKTYLSEVCQKYIPPGIATPVQVVRSNKSSGERTSKVAHKATKTAAFIKQKYGEYSSLFEPPNA</sequence>
<evidence type="ECO:0000259" key="2">
    <source>
        <dbReference type="PROSITE" id="PS50085"/>
    </source>
</evidence>
<dbReference type="InterPro" id="IPR000331">
    <property type="entry name" value="Rap/Ran_GAP_dom"/>
</dbReference>